<gene>
    <name evidence="1" type="ORF">UV8b_05844</name>
</gene>
<proteinExistence type="predicted"/>
<evidence type="ECO:0000313" key="1">
    <source>
        <dbReference type="EMBL" id="QUC21601.1"/>
    </source>
</evidence>
<dbReference type="AlphaFoldDB" id="A0A8E5MJ24"/>
<protein>
    <submittedName>
        <fullName evidence="1">Uncharacterized protein</fullName>
    </submittedName>
</protein>
<reference evidence="1" key="1">
    <citation type="submission" date="2020-03" db="EMBL/GenBank/DDBJ databases">
        <title>A mixture of massive structural variations and highly conserved coding sequences in Ustilaginoidea virens genome.</title>
        <authorList>
            <person name="Zhang K."/>
            <person name="Zhao Z."/>
            <person name="Zhang Z."/>
            <person name="Li Y."/>
            <person name="Hsiang T."/>
            <person name="Sun W."/>
        </authorList>
    </citation>
    <scope>NUCLEOTIDE SEQUENCE</scope>
    <source>
        <strain evidence="1">UV-8b</strain>
    </source>
</reference>
<organism evidence="1 2">
    <name type="scientific">Ustilaginoidea virens</name>
    <name type="common">Rice false smut fungus</name>
    <name type="synonym">Villosiclava virens</name>
    <dbReference type="NCBI Taxonomy" id="1159556"/>
    <lineage>
        <taxon>Eukaryota</taxon>
        <taxon>Fungi</taxon>
        <taxon>Dikarya</taxon>
        <taxon>Ascomycota</taxon>
        <taxon>Pezizomycotina</taxon>
        <taxon>Sordariomycetes</taxon>
        <taxon>Hypocreomycetidae</taxon>
        <taxon>Hypocreales</taxon>
        <taxon>Clavicipitaceae</taxon>
        <taxon>Ustilaginoidea</taxon>
    </lineage>
</organism>
<accession>A0A8E5MJ24</accession>
<evidence type="ECO:0000313" key="2">
    <source>
        <dbReference type="Proteomes" id="UP000027002"/>
    </source>
</evidence>
<dbReference type="EMBL" id="CP072756">
    <property type="protein sequence ID" value="QUC21601.1"/>
    <property type="molecule type" value="Genomic_DNA"/>
</dbReference>
<dbReference type="KEGG" id="uvi:66066621"/>
<dbReference type="Proteomes" id="UP000027002">
    <property type="component" value="Chromosome 4"/>
</dbReference>
<dbReference type="RefSeq" id="XP_042999274.1">
    <property type="nucleotide sequence ID" value="XM_043143341.1"/>
</dbReference>
<keyword evidence="2" id="KW-1185">Reference proteome</keyword>
<sequence length="103" mass="11074">MASYLRFGAKGTKRPLLKASMTGGRIAAGKMDIHAFKAWAEPEDLSTRTAVMLHDKSPTRDGSEGQQRCDFMEPEDGLQEWRGCGKPACGLWAGSTMLAVGAA</sequence>
<name>A0A8E5MJ24_USTVR</name>
<dbReference type="GeneID" id="66066621"/>